<dbReference type="InterPro" id="IPR038729">
    <property type="entry name" value="Rad50/SbcC_AAA"/>
</dbReference>
<feature type="compositionally biased region" description="Basic and acidic residues" evidence="5">
    <location>
        <begin position="385"/>
        <end position="396"/>
    </location>
</feature>
<keyword evidence="4" id="KW-0175">Coiled coil</keyword>
<dbReference type="EMBL" id="JBHSXX010000001">
    <property type="protein sequence ID" value="MFC6867459.1"/>
    <property type="molecule type" value="Genomic_DNA"/>
</dbReference>
<dbReference type="Pfam" id="PF13558">
    <property type="entry name" value="SbcC_Walker_B"/>
    <property type="match status" value="1"/>
</dbReference>
<proteinExistence type="inferred from homology"/>
<dbReference type="InterPro" id="IPR025662">
    <property type="entry name" value="Sigma_54_int_dom_ATP-bd_1"/>
</dbReference>
<organism evidence="7 8">
    <name type="scientific">Haloechinothrix salitolerans</name>
    <dbReference type="NCBI Taxonomy" id="926830"/>
    <lineage>
        <taxon>Bacteria</taxon>
        <taxon>Bacillati</taxon>
        <taxon>Actinomycetota</taxon>
        <taxon>Actinomycetes</taxon>
        <taxon>Pseudonocardiales</taxon>
        <taxon>Pseudonocardiaceae</taxon>
        <taxon>Haloechinothrix</taxon>
    </lineage>
</organism>
<feature type="region of interest" description="Disordered" evidence="5">
    <location>
        <begin position="385"/>
        <end position="414"/>
    </location>
</feature>
<feature type="coiled-coil region" evidence="4">
    <location>
        <begin position="668"/>
        <end position="695"/>
    </location>
</feature>
<feature type="region of interest" description="Disordered" evidence="5">
    <location>
        <begin position="525"/>
        <end position="550"/>
    </location>
</feature>
<keyword evidence="8" id="KW-1185">Reference proteome</keyword>
<comment type="caution">
    <text evidence="7">The sequence shown here is derived from an EMBL/GenBank/DDBJ whole genome shotgun (WGS) entry which is preliminary data.</text>
</comment>
<evidence type="ECO:0000256" key="1">
    <source>
        <dbReference type="ARBA" id="ARBA00006930"/>
    </source>
</evidence>
<dbReference type="Gene3D" id="3.40.50.300">
    <property type="entry name" value="P-loop containing nucleotide triphosphate hydrolases"/>
    <property type="match status" value="2"/>
</dbReference>
<dbReference type="RefSeq" id="WP_345405383.1">
    <property type="nucleotide sequence ID" value="NZ_BAABLA010000120.1"/>
</dbReference>
<accession>A0ABW2BY35</accession>
<evidence type="ECO:0000256" key="2">
    <source>
        <dbReference type="ARBA" id="ARBA00011322"/>
    </source>
</evidence>
<comment type="similarity">
    <text evidence="1">Belongs to the SMC family. SbcC subfamily.</text>
</comment>
<evidence type="ECO:0000256" key="4">
    <source>
        <dbReference type="SAM" id="Coils"/>
    </source>
</evidence>
<evidence type="ECO:0000259" key="6">
    <source>
        <dbReference type="Pfam" id="PF13476"/>
    </source>
</evidence>
<evidence type="ECO:0000256" key="5">
    <source>
        <dbReference type="SAM" id="MobiDB-lite"/>
    </source>
</evidence>
<evidence type="ECO:0000256" key="3">
    <source>
        <dbReference type="ARBA" id="ARBA00013368"/>
    </source>
</evidence>
<reference evidence="8" key="1">
    <citation type="journal article" date="2019" name="Int. J. Syst. Evol. Microbiol.">
        <title>The Global Catalogue of Microorganisms (GCM) 10K type strain sequencing project: providing services to taxonomists for standard genome sequencing and annotation.</title>
        <authorList>
            <consortium name="The Broad Institute Genomics Platform"/>
            <consortium name="The Broad Institute Genome Sequencing Center for Infectious Disease"/>
            <person name="Wu L."/>
            <person name="Ma J."/>
        </authorList>
    </citation>
    <scope>NUCLEOTIDE SEQUENCE [LARGE SCALE GENOMIC DNA]</scope>
    <source>
        <strain evidence="8">KCTC 32255</strain>
    </source>
</reference>
<feature type="compositionally biased region" description="Basic and acidic residues" evidence="5">
    <location>
        <begin position="404"/>
        <end position="414"/>
    </location>
</feature>
<feature type="compositionally biased region" description="Basic and acidic residues" evidence="5">
    <location>
        <begin position="541"/>
        <end position="550"/>
    </location>
</feature>
<gene>
    <name evidence="7" type="ORF">ACFQGD_09885</name>
</gene>
<dbReference type="PANTHER" id="PTHR32114:SF2">
    <property type="entry name" value="ABC TRANSPORTER ABCH.3"/>
    <property type="match status" value="1"/>
</dbReference>
<dbReference type="InterPro" id="IPR027417">
    <property type="entry name" value="P-loop_NTPase"/>
</dbReference>
<name>A0ABW2BY35_9PSEU</name>
<dbReference type="Proteomes" id="UP001596337">
    <property type="component" value="Unassembled WGS sequence"/>
</dbReference>
<evidence type="ECO:0000313" key="7">
    <source>
        <dbReference type="EMBL" id="MFC6867459.1"/>
    </source>
</evidence>
<sequence length="991" mass="107512">MRLHRLEVSAFGPYAGREDVDFDELGADGLFLLHGETGAGKTALLDAIAFGLFGTVPGARGDVKRLRSDLAAADTPTEVSLELTVQSCRLRIVRSPEYERPKRRGDGTTKQQAKASLTWLDGAPDGESSEPITRIDEVARTVQRLVGMTAEQFFQVVLLPQGEFARFLRADTADRERLLERLFDTHRFEVAQHWLMNRRKQRRAELEVRRDRLREVAARFAQAAGVELPEERTGPGATDELLEWAEERRSVADVERQRAETAAEDARLASARADDVLAERKTRQERVRRVAAAHEKLRLLADKAPTLDRTREELSQAKRATAVLTAQHNADQLAAAVDKAVAAEHTAVANLGDHPSDGTEPELRERASELREKAGALSEALVEAERQREDEQRLRQLDTTAEQQAERARQLAERRRELPTRLTDCRERLAAASDAAARLDTARAHRDAVATALDAARELPRAHEAARAAAQRLSDAIDVHQTARERRQQLREQRLSGMAAELAGELTDGAACPVCGSVEHPAPAAAAVGVSEADEQEAEQSEQRAHAEREQAMSARHEADAAVARLVEVVGDRDADVLAEELAAARDEVTAFEDKAAQRETIEQELRSLEDTARRLDEEHAAADRAAATAVAEREGLAATIEQRAARLDAARGEYASVAERRSALQELAAAYDALASARAELVSARQRLAEQQDRVADEVTAAGFATREDALAAAREPVEIEALERRINDAAVEEQAARAVLAEPELADIAPDTEVDVEDAQQAATAARERADAALVAQRAAAERATQLARLREKLSALAAELAPAEAEFAELDALTDVVNGRGQNARRMSLHSFVLAARLEEVAVAATARLKVMSQGRYSFVHSDAAGARGTRGGLGLDVLDDYSGAVRSAKTLSGGESFLASLSLALGLADVVAAETGGAQLDTLFIDEGFGTLDAETLDVVMNTLDGLRAGGRVVGLVSHVEELRQRIPTRLRVRKARSGSTLELLAG</sequence>
<dbReference type="PANTHER" id="PTHR32114">
    <property type="entry name" value="ABC TRANSPORTER ABCH.3"/>
    <property type="match status" value="1"/>
</dbReference>
<dbReference type="PROSITE" id="PS00675">
    <property type="entry name" value="SIGMA54_INTERACT_1"/>
    <property type="match status" value="1"/>
</dbReference>
<dbReference type="SUPFAM" id="SSF52540">
    <property type="entry name" value="P-loop containing nucleoside triphosphate hydrolases"/>
    <property type="match status" value="1"/>
</dbReference>
<comment type="subunit">
    <text evidence="2">Heterodimer of SbcC and SbcD.</text>
</comment>
<feature type="domain" description="Rad50/SbcC-type AAA" evidence="6">
    <location>
        <begin position="5"/>
        <end position="188"/>
    </location>
</feature>
<protein>
    <recommendedName>
        <fullName evidence="3">Nuclease SbcCD subunit C</fullName>
    </recommendedName>
</protein>
<dbReference type="Pfam" id="PF13476">
    <property type="entry name" value="AAA_23"/>
    <property type="match status" value="1"/>
</dbReference>
<evidence type="ECO:0000313" key="8">
    <source>
        <dbReference type="Proteomes" id="UP001596337"/>
    </source>
</evidence>
<feature type="coiled-coil region" evidence="4">
    <location>
        <begin position="782"/>
        <end position="809"/>
    </location>
</feature>